<dbReference type="EMBL" id="KZ992438">
    <property type="protein sequence ID" value="RKP10756.1"/>
    <property type="molecule type" value="Genomic_DNA"/>
</dbReference>
<dbReference type="CDD" id="cd15457">
    <property type="entry name" value="NADAR"/>
    <property type="match status" value="1"/>
</dbReference>
<protein>
    <recommendedName>
        <fullName evidence="1">NADAR domain-containing protein</fullName>
    </recommendedName>
</protein>
<keyword evidence="3" id="KW-1185">Reference proteome</keyword>
<dbReference type="Pfam" id="PF08719">
    <property type="entry name" value="NADAR"/>
    <property type="match status" value="1"/>
</dbReference>
<dbReference type="AlphaFoldDB" id="A0A4P9XWR4"/>
<organism evidence="2 3">
    <name type="scientific">Thamnocephalis sphaerospora</name>
    <dbReference type="NCBI Taxonomy" id="78915"/>
    <lineage>
        <taxon>Eukaryota</taxon>
        <taxon>Fungi</taxon>
        <taxon>Fungi incertae sedis</taxon>
        <taxon>Zoopagomycota</taxon>
        <taxon>Zoopagomycotina</taxon>
        <taxon>Zoopagomycetes</taxon>
        <taxon>Zoopagales</taxon>
        <taxon>Sigmoideomycetaceae</taxon>
        <taxon>Thamnocephalis</taxon>
    </lineage>
</organism>
<feature type="domain" description="NADAR" evidence="1">
    <location>
        <begin position="58"/>
        <end position="128"/>
    </location>
</feature>
<dbReference type="InterPro" id="IPR037238">
    <property type="entry name" value="YbiA-like_sf"/>
</dbReference>
<name>A0A4P9XWR4_9FUNG</name>
<evidence type="ECO:0000313" key="3">
    <source>
        <dbReference type="Proteomes" id="UP000271241"/>
    </source>
</evidence>
<dbReference type="OrthoDB" id="206452at2759"/>
<sequence>MPPLSECVRFYHKHQPFYEFTNFYHAPFWLDGILWPTSEHFFQASKFWNRDVFSRIKRLDWEEVKEAIMRRALIAKFQTHSILRHKLLATCNARLVEHTYNDRYWGDGGDGTGRNRLGKLLLDVRQKLASDMDLCKL</sequence>
<dbReference type="Proteomes" id="UP000271241">
    <property type="component" value="Unassembled WGS sequence"/>
</dbReference>
<accession>A0A4P9XWR4</accession>
<dbReference type="SUPFAM" id="SSF143990">
    <property type="entry name" value="YbiA-like"/>
    <property type="match status" value="1"/>
</dbReference>
<evidence type="ECO:0000313" key="2">
    <source>
        <dbReference type="EMBL" id="RKP10756.1"/>
    </source>
</evidence>
<dbReference type="Gene3D" id="1.10.357.40">
    <property type="entry name" value="YbiA-like"/>
    <property type="match status" value="2"/>
</dbReference>
<dbReference type="InterPro" id="IPR012816">
    <property type="entry name" value="NADAR"/>
</dbReference>
<gene>
    <name evidence="2" type="ORF">THASP1DRAFT_21575</name>
</gene>
<dbReference type="STRING" id="78915.A0A4P9XWR4"/>
<evidence type="ECO:0000259" key="1">
    <source>
        <dbReference type="Pfam" id="PF08719"/>
    </source>
</evidence>
<reference evidence="3" key="1">
    <citation type="journal article" date="2018" name="Nat. Microbiol.">
        <title>Leveraging single-cell genomics to expand the fungal tree of life.</title>
        <authorList>
            <person name="Ahrendt S.R."/>
            <person name="Quandt C.A."/>
            <person name="Ciobanu D."/>
            <person name="Clum A."/>
            <person name="Salamov A."/>
            <person name="Andreopoulos B."/>
            <person name="Cheng J.F."/>
            <person name="Woyke T."/>
            <person name="Pelin A."/>
            <person name="Henrissat B."/>
            <person name="Reynolds N.K."/>
            <person name="Benny G.L."/>
            <person name="Smith M.E."/>
            <person name="James T.Y."/>
            <person name="Grigoriev I.V."/>
        </authorList>
    </citation>
    <scope>NUCLEOTIDE SEQUENCE [LARGE SCALE GENOMIC DNA]</scope>
    <source>
        <strain evidence="3">RSA 1356</strain>
    </source>
</reference>
<proteinExistence type="predicted"/>